<dbReference type="SUPFAM" id="SSF47384">
    <property type="entry name" value="Homodimeric domain of signal transducing histidine kinase"/>
    <property type="match status" value="1"/>
</dbReference>
<evidence type="ECO:0000259" key="6">
    <source>
        <dbReference type="PROSITE" id="PS50109"/>
    </source>
</evidence>
<dbReference type="CDD" id="cd00082">
    <property type="entry name" value="HisKA"/>
    <property type="match status" value="1"/>
</dbReference>
<evidence type="ECO:0000256" key="4">
    <source>
        <dbReference type="ARBA" id="ARBA00022679"/>
    </source>
</evidence>
<evidence type="ECO:0000259" key="7">
    <source>
        <dbReference type="PROSITE" id="PS50112"/>
    </source>
</evidence>
<dbReference type="PROSITE" id="PS50109">
    <property type="entry name" value="HIS_KIN"/>
    <property type="match status" value="1"/>
</dbReference>
<dbReference type="Gene3D" id="3.30.450.20">
    <property type="entry name" value="PAS domain"/>
    <property type="match status" value="1"/>
</dbReference>
<dbReference type="SUPFAM" id="SSF55874">
    <property type="entry name" value="ATPase domain of HSP90 chaperone/DNA topoisomerase II/histidine kinase"/>
    <property type="match status" value="1"/>
</dbReference>
<evidence type="ECO:0000313" key="9">
    <source>
        <dbReference type="Proteomes" id="UP001142592"/>
    </source>
</evidence>
<dbReference type="Gene3D" id="1.10.287.130">
    <property type="match status" value="1"/>
</dbReference>
<evidence type="ECO:0000256" key="2">
    <source>
        <dbReference type="ARBA" id="ARBA00012438"/>
    </source>
</evidence>
<dbReference type="AlphaFoldDB" id="A0A9X3I8P3"/>
<dbReference type="InterPro" id="IPR036097">
    <property type="entry name" value="HisK_dim/P_sf"/>
</dbReference>
<dbReference type="InterPro" id="IPR035965">
    <property type="entry name" value="PAS-like_dom_sf"/>
</dbReference>
<dbReference type="PANTHER" id="PTHR43304:SF1">
    <property type="entry name" value="PAC DOMAIN-CONTAINING PROTEIN"/>
    <property type="match status" value="1"/>
</dbReference>
<evidence type="ECO:0000256" key="1">
    <source>
        <dbReference type="ARBA" id="ARBA00000085"/>
    </source>
</evidence>
<dbReference type="RefSeq" id="WP_010603240.1">
    <property type="nucleotide sequence ID" value="NZ_JAPJUH010000003.1"/>
</dbReference>
<dbReference type="InterPro" id="IPR005467">
    <property type="entry name" value="His_kinase_dom"/>
</dbReference>
<dbReference type="InterPro" id="IPR004358">
    <property type="entry name" value="Sig_transdc_His_kin-like_C"/>
</dbReference>
<comment type="catalytic activity">
    <reaction evidence="1">
        <text>ATP + protein L-histidine = ADP + protein N-phospho-L-histidine.</text>
        <dbReference type="EC" id="2.7.13.3"/>
    </reaction>
</comment>
<dbReference type="GO" id="GO:0000155">
    <property type="term" value="F:phosphorelay sensor kinase activity"/>
    <property type="evidence" value="ECO:0007669"/>
    <property type="project" value="InterPro"/>
</dbReference>
<proteinExistence type="predicted"/>
<evidence type="ECO:0000313" key="8">
    <source>
        <dbReference type="EMBL" id="MCX3264941.1"/>
    </source>
</evidence>
<dbReference type="Gene3D" id="3.30.565.10">
    <property type="entry name" value="Histidine kinase-like ATPase, C-terminal domain"/>
    <property type="match status" value="1"/>
</dbReference>
<evidence type="ECO:0000256" key="3">
    <source>
        <dbReference type="ARBA" id="ARBA00022553"/>
    </source>
</evidence>
<dbReference type="InterPro" id="IPR013655">
    <property type="entry name" value="PAS_fold_3"/>
</dbReference>
<dbReference type="PROSITE" id="PS50112">
    <property type="entry name" value="PAS"/>
    <property type="match status" value="1"/>
</dbReference>
<dbReference type="InterPro" id="IPR003594">
    <property type="entry name" value="HATPase_dom"/>
</dbReference>
<keyword evidence="5 8" id="KW-0418">Kinase</keyword>
<feature type="domain" description="PAS" evidence="7">
    <location>
        <begin position="12"/>
        <end position="83"/>
    </location>
</feature>
<gene>
    <name evidence="8" type="ORF">OQZ29_09305</name>
</gene>
<dbReference type="FunFam" id="3.30.565.10:FF:000006">
    <property type="entry name" value="Sensor histidine kinase WalK"/>
    <property type="match status" value="1"/>
</dbReference>
<dbReference type="CDD" id="cd00130">
    <property type="entry name" value="PAS"/>
    <property type="match status" value="1"/>
</dbReference>
<dbReference type="InterPro" id="IPR052162">
    <property type="entry name" value="Sensor_kinase/Photoreceptor"/>
</dbReference>
<keyword evidence="4" id="KW-0808">Transferase</keyword>
<evidence type="ECO:0000256" key="5">
    <source>
        <dbReference type="ARBA" id="ARBA00022777"/>
    </source>
</evidence>
<protein>
    <recommendedName>
        <fullName evidence="2">histidine kinase</fullName>
        <ecNumber evidence="2">2.7.13.3</ecNumber>
    </recommendedName>
</protein>
<name>A0A9X3I8P3_9SPHI</name>
<dbReference type="SUPFAM" id="SSF55785">
    <property type="entry name" value="PYP-like sensor domain (PAS domain)"/>
    <property type="match status" value="1"/>
</dbReference>
<dbReference type="SMART" id="SM00388">
    <property type="entry name" value="HisKA"/>
    <property type="match status" value="1"/>
</dbReference>
<dbReference type="Proteomes" id="UP001142592">
    <property type="component" value="Unassembled WGS sequence"/>
</dbReference>
<dbReference type="PRINTS" id="PR00344">
    <property type="entry name" value="BCTRLSENSOR"/>
</dbReference>
<reference evidence="8" key="1">
    <citation type="submission" date="2022-11" db="EMBL/GenBank/DDBJ databases">
        <authorList>
            <person name="Graham C."/>
            <person name="Newman J.D."/>
        </authorList>
    </citation>
    <scope>NUCLEOTIDE SEQUENCE</scope>
    <source>
        <strain evidence="8">DSM 19486</strain>
    </source>
</reference>
<dbReference type="InterPro" id="IPR036890">
    <property type="entry name" value="HATPase_C_sf"/>
</dbReference>
<dbReference type="SMART" id="SM00387">
    <property type="entry name" value="HATPase_c"/>
    <property type="match status" value="1"/>
</dbReference>
<feature type="domain" description="Histidine kinase" evidence="6">
    <location>
        <begin position="142"/>
        <end position="358"/>
    </location>
</feature>
<dbReference type="CDD" id="cd00075">
    <property type="entry name" value="HATPase"/>
    <property type="match status" value="1"/>
</dbReference>
<dbReference type="Pfam" id="PF08447">
    <property type="entry name" value="PAS_3"/>
    <property type="match status" value="1"/>
</dbReference>
<organism evidence="8 9">
    <name type="scientific">Pedobacter agri</name>
    <dbReference type="NCBI Taxonomy" id="454586"/>
    <lineage>
        <taxon>Bacteria</taxon>
        <taxon>Pseudomonadati</taxon>
        <taxon>Bacteroidota</taxon>
        <taxon>Sphingobacteriia</taxon>
        <taxon>Sphingobacteriales</taxon>
        <taxon>Sphingobacteriaceae</taxon>
        <taxon>Pedobacter</taxon>
    </lineage>
</organism>
<dbReference type="EMBL" id="JAPJUH010000003">
    <property type="protein sequence ID" value="MCX3264941.1"/>
    <property type="molecule type" value="Genomic_DNA"/>
</dbReference>
<dbReference type="InterPro" id="IPR000014">
    <property type="entry name" value="PAS"/>
</dbReference>
<keyword evidence="9" id="KW-1185">Reference proteome</keyword>
<dbReference type="InterPro" id="IPR003661">
    <property type="entry name" value="HisK_dim/P_dom"/>
</dbReference>
<keyword evidence="3" id="KW-0597">Phosphoprotein</keyword>
<dbReference type="Pfam" id="PF02518">
    <property type="entry name" value="HATPase_c"/>
    <property type="match status" value="1"/>
</dbReference>
<dbReference type="EC" id="2.7.13.3" evidence="2"/>
<dbReference type="NCBIfam" id="TIGR00229">
    <property type="entry name" value="sensory_box"/>
    <property type="match status" value="1"/>
</dbReference>
<sequence>MPRNFFNSARISEEHLAIALSQVALGFWEMDLNTKIIECTTQNRINLGLSMDEPITEQRIIEAILPEDRWRRESEIKNAMHPDSPTYNFEIRVRHADQKVHWLHVRGTVIFENLLPVRIIGTTIDVSKKKEIETLRDELLNITTHELKSPLSIVKGYLQLLYKFISEIGDNKHQLITERAISANAKIERLIEEIIPANQHIKSELILKKEPVDLHQLIKEVISNANLVHEEIEINFTCLTGTYIVSGDKYRISQVLTNLVNNAIKYSPGESTIDIELSGDASGIRVSIIDNGIGIAEQQREKVFQKFYRIANTSHLVEGSGIGLYLCAEIIAHHRGRIGMLSNPAGKGTIAFFELPFN</sequence>
<dbReference type="PANTHER" id="PTHR43304">
    <property type="entry name" value="PHYTOCHROME-LIKE PROTEIN CPH1"/>
    <property type="match status" value="1"/>
</dbReference>
<accession>A0A9X3I8P3</accession>
<comment type="caution">
    <text evidence="8">The sequence shown here is derived from an EMBL/GenBank/DDBJ whole genome shotgun (WGS) entry which is preliminary data.</text>
</comment>